<feature type="compositionally biased region" description="Basic and acidic residues" evidence="6">
    <location>
        <begin position="434"/>
        <end position="446"/>
    </location>
</feature>
<evidence type="ECO:0000259" key="7">
    <source>
        <dbReference type="Pfam" id="PF00441"/>
    </source>
</evidence>
<dbReference type="EMBL" id="JBHSAQ010000010">
    <property type="protein sequence ID" value="MFC3959009.1"/>
    <property type="molecule type" value="Genomic_DNA"/>
</dbReference>
<evidence type="ECO:0000256" key="1">
    <source>
        <dbReference type="ARBA" id="ARBA00001974"/>
    </source>
</evidence>
<keyword evidence="11" id="KW-1185">Reference proteome</keyword>
<evidence type="ECO:0000313" key="11">
    <source>
        <dbReference type="Proteomes" id="UP001595846"/>
    </source>
</evidence>
<feature type="compositionally biased region" description="Low complexity" evidence="6">
    <location>
        <begin position="261"/>
        <end position="276"/>
    </location>
</feature>
<evidence type="ECO:0000259" key="9">
    <source>
        <dbReference type="Pfam" id="PF18158"/>
    </source>
</evidence>
<keyword evidence="4 5" id="KW-0274">FAD</keyword>
<dbReference type="InterPro" id="IPR052904">
    <property type="entry name" value="Acyl-CoA_dehydrogenase-like"/>
</dbReference>
<dbReference type="PANTHER" id="PTHR42707:SF2">
    <property type="entry name" value="ACD11 DEHYDROGENASE"/>
    <property type="match status" value="1"/>
</dbReference>
<evidence type="ECO:0000313" key="10">
    <source>
        <dbReference type="EMBL" id="MFC3959009.1"/>
    </source>
</evidence>
<gene>
    <name evidence="10" type="ORF">ACFOUR_11605</name>
</gene>
<comment type="caution">
    <text evidence="10">The sequence shown here is derived from an EMBL/GenBank/DDBJ whole genome shotgun (WGS) entry which is preliminary data.</text>
</comment>
<dbReference type="InterPro" id="IPR036250">
    <property type="entry name" value="AcylCo_DH-like_C"/>
</dbReference>
<dbReference type="InterPro" id="IPR041504">
    <property type="entry name" value="AidB_N"/>
</dbReference>
<feature type="domain" description="Adaptive response protein AidB N-terminal" evidence="9">
    <location>
        <begin position="14"/>
        <end position="170"/>
    </location>
</feature>
<dbReference type="GO" id="GO:0016491">
    <property type="term" value="F:oxidoreductase activity"/>
    <property type="evidence" value="ECO:0007669"/>
    <property type="project" value="UniProtKB-KW"/>
</dbReference>
<dbReference type="PROSITE" id="PS00073">
    <property type="entry name" value="ACYL_COA_DH_2"/>
    <property type="match status" value="1"/>
</dbReference>
<feature type="region of interest" description="Disordered" evidence="6">
    <location>
        <begin position="624"/>
        <end position="646"/>
    </location>
</feature>
<dbReference type="GeneID" id="73902725"/>
<feature type="region of interest" description="Disordered" evidence="6">
    <location>
        <begin position="256"/>
        <end position="285"/>
    </location>
</feature>
<feature type="domain" description="Acyl-CoA dehydrogenase/oxidase C-terminal" evidence="7">
    <location>
        <begin position="325"/>
        <end position="405"/>
    </location>
</feature>
<keyword evidence="3 5" id="KW-0285">Flavoprotein</keyword>
<reference evidence="10 11" key="1">
    <citation type="journal article" date="2019" name="Int. J. Syst. Evol. Microbiol.">
        <title>The Global Catalogue of Microorganisms (GCM) 10K type strain sequencing project: providing services to taxonomists for standard genome sequencing and annotation.</title>
        <authorList>
            <consortium name="The Broad Institute Genomics Platform"/>
            <consortium name="The Broad Institute Genome Sequencing Center for Infectious Disease"/>
            <person name="Wu L."/>
            <person name="Ma J."/>
        </authorList>
    </citation>
    <scope>NUCLEOTIDE SEQUENCE [LARGE SCALE GENOMIC DNA]</scope>
    <source>
        <strain evidence="10 11">IBRC-M 10256</strain>
    </source>
</reference>
<comment type="similarity">
    <text evidence="2 5">Belongs to the acyl-CoA dehydrogenase family.</text>
</comment>
<organism evidence="10 11">
    <name type="scientific">Halovivax cerinus</name>
    <dbReference type="NCBI Taxonomy" id="1487865"/>
    <lineage>
        <taxon>Archaea</taxon>
        <taxon>Methanobacteriati</taxon>
        <taxon>Methanobacteriota</taxon>
        <taxon>Stenosarchaea group</taxon>
        <taxon>Halobacteria</taxon>
        <taxon>Halobacteriales</taxon>
        <taxon>Natrialbaceae</taxon>
        <taxon>Halovivax</taxon>
    </lineage>
</organism>
<dbReference type="SUPFAM" id="SSF47203">
    <property type="entry name" value="Acyl-CoA dehydrogenase C-terminal domain-like"/>
    <property type="match status" value="1"/>
</dbReference>
<dbReference type="Gene3D" id="2.40.110.20">
    <property type="match status" value="1"/>
</dbReference>
<dbReference type="Gene3D" id="1.20.140.10">
    <property type="entry name" value="Butyryl-CoA Dehydrogenase, subunit A, domain 3"/>
    <property type="match status" value="1"/>
</dbReference>
<keyword evidence="5" id="KW-0560">Oxidoreductase</keyword>
<feature type="region of interest" description="Disordered" evidence="6">
    <location>
        <begin position="408"/>
        <end position="469"/>
    </location>
</feature>
<protein>
    <submittedName>
        <fullName evidence="10">Acyl-CoA dehydrogenase family protein</fullName>
    </submittedName>
</protein>
<evidence type="ECO:0000256" key="4">
    <source>
        <dbReference type="ARBA" id="ARBA00022827"/>
    </source>
</evidence>
<evidence type="ECO:0000259" key="8">
    <source>
        <dbReference type="Pfam" id="PF02770"/>
    </source>
</evidence>
<dbReference type="RefSeq" id="WP_256533594.1">
    <property type="nucleotide sequence ID" value="NZ_CP101824.1"/>
</dbReference>
<name>A0ABD5NR13_9EURY</name>
<dbReference type="InterPro" id="IPR009075">
    <property type="entry name" value="AcylCo_DH/oxidase_C"/>
</dbReference>
<dbReference type="AlphaFoldDB" id="A0ABD5NR13"/>
<proteinExistence type="inferred from homology"/>
<dbReference type="Pfam" id="PF02770">
    <property type="entry name" value="Acyl-CoA_dh_M"/>
    <property type="match status" value="1"/>
</dbReference>
<feature type="compositionally biased region" description="Acidic residues" evidence="6">
    <location>
        <begin position="411"/>
        <end position="421"/>
    </location>
</feature>
<dbReference type="InterPro" id="IPR006091">
    <property type="entry name" value="Acyl-CoA_Oxase/DH_mid-dom"/>
</dbReference>
<dbReference type="InterPro" id="IPR009100">
    <property type="entry name" value="AcylCoA_DH/oxidase_NM_dom_sf"/>
</dbReference>
<feature type="domain" description="Acyl-CoA oxidase/dehydrogenase middle" evidence="8">
    <location>
        <begin position="176"/>
        <end position="250"/>
    </location>
</feature>
<evidence type="ECO:0000256" key="3">
    <source>
        <dbReference type="ARBA" id="ARBA00022630"/>
    </source>
</evidence>
<comment type="cofactor">
    <cofactor evidence="1 5">
        <name>FAD</name>
        <dbReference type="ChEBI" id="CHEBI:57692"/>
    </cofactor>
</comment>
<evidence type="ECO:0000256" key="6">
    <source>
        <dbReference type="SAM" id="MobiDB-lite"/>
    </source>
</evidence>
<sequence>MTEGIDYGRFERGRNVNYWELDPTLGRELRRVMDDVEFEWAESRLSSFGELVGHTVANNADRVDATGPELEPWTRYGEVQNFVRYPPEQLENDRLVYERGIVADAFRPPPGREEPVALSHTMGMLTLLSYADAGFGCPVAMTAGAAVVLRKFGDEATDPYYEALVSREYEDLVEGAMFLTEEQGGSDVGAIETTAEYDEESGYWHLSGEKWFCSNIDAEGTLALARTPDAPDGTAGLSMFLVPHADPTVVDGPLTKGDRYGAGASRGADGADADGAPVNEGPALDPDLVNDQLYRRLKDKLGTISVPTGEVEFDGANAILVGEEGSGFQQMAEMLNVERLSNAAAACGVMGRALLESRIQAATREAFGSTINEYPLMREDLVDTTVDYEAATAFTFDAAALLSRYERSEWSENEDGDETAGDDGARGVDTPTGDGDRVTPNDDGDHATSTGDRATPPDEAPLSGPTDPDRVYRLLRALTPIAKLRTGRMAVDTASYAMEIQGGNGYVSDFVTHRLLRDAQVLPIWEGTENVLSLDLLRALDREDSHEPLLETIDDRLAFVTHPALAAAVETTREASADLSRALATLAGSDDEYAQLSAKRLAHYVFDVYTAALLLAEAQADLDRDGAGGENPAAETSGATGGPDGRTALVAQRFVETHLRDRDARGITSEDRFVIEHFDAIVRYASVAPEILGEP</sequence>
<evidence type="ECO:0000256" key="5">
    <source>
        <dbReference type="RuleBase" id="RU362125"/>
    </source>
</evidence>
<dbReference type="PANTHER" id="PTHR42707">
    <property type="entry name" value="ACYL-COA DEHYDROGENASE"/>
    <property type="match status" value="1"/>
</dbReference>
<accession>A0ABD5NR13</accession>
<dbReference type="Proteomes" id="UP001595846">
    <property type="component" value="Unassembled WGS sequence"/>
</dbReference>
<dbReference type="Pfam" id="PF18158">
    <property type="entry name" value="AidB_N"/>
    <property type="match status" value="1"/>
</dbReference>
<feature type="domain" description="Acyl-CoA dehydrogenase/oxidase C-terminal" evidence="7">
    <location>
        <begin position="476"/>
        <end position="539"/>
    </location>
</feature>
<dbReference type="SUPFAM" id="SSF56645">
    <property type="entry name" value="Acyl-CoA dehydrogenase NM domain-like"/>
    <property type="match status" value="1"/>
</dbReference>
<evidence type="ECO:0000256" key="2">
    <source>
        <dbReference type="ARBA" id="ARBA00009347"/>
    </source>
</evidence>
<dbReference type="Pfam" id="PF00441">
    <property type="entry name" value="Acyl-CoA_dh_1"/>
    <property type="match status" value="2"/>
</dbReference>
<dbReference type="InterPro" id="IPR006089">
    <property type="entry name" value="Acyl-CoA_DH_CS"/>
</dbReference>